<dbReference type="GO" id="GO:0015648">
    <property type="term" value="F:lipid-linked peptidoglycan transporter activity"/>
    <property type="evidence" value="ECO:0007669"/>
    <property type="project" value="UniProtKB-UniRule"/>
</dbReference>
<feature type="transmembrane region" description="Helical" evidence="10">
    <location>
        <begin position="445"/>
        <end position="467"/>
    </location>
</feature>
<dbReference type="GO" id="GO:0009252">
    <property type="term" value="P:peptidoglycan biosynthetic process"/>
    <property type="evidence" value="ECO:0007669"/>
    <property type="project" value="UniProtKB-UniRule"/>
</dbReference>
<dbReference type="AlphaFoldDB" id="Q1JXF9"/>
<keyword evidence="7 10" id="KW-0472">Membrane</keyword>
<dbReference type="GO" id="GO:0034204">
    <property type="term" value="P:lipid translocation"/>
    <property type="evidence" value="ECO:0007669"/>
    <property type="project" value="TreeGrafter"/>
</dbReference>
<keyword evidence="13" id="KW-1185">Reference proteome</keyword>
<evidence type="ECO:0000256" key="9">
    <source>
        <dbReference type="ARBA" id="ARBA00061532"/>
    </source>
</evidence>
<dbReference type="Proteomes" id="UP000005695">
    <property type="component" value="Unassembled WGS sequence"/>
</dbReference>
<dbReference type="NCBIfam" id="TIGR01695">
    <property type="entry name" value="murJ_mviN"/>
    <property type="match status" value="1"/>
</dbReference>
<evidence type="ECO:0000256" key="3">
    <source>
        <dbReference type="ARBA" id="ARBA00022692"/>
    </source>
</evidence>
<keyword evidence="6 10" id="KW-1133">Transmembrane helix</keyword>
<evidence type="ECO:0000256" key="6">
    <source>
        <dbReference type="ARBA" id="ARBA00022989"/>
    </source>
</evidence>
<keyword evidence="2 10" id="KW-1003">Cell membrane</keyword>
<dbReference type="EMBL" id="AAEW02000015">
    <property type="protein sequence ID" value="EAT15003.1"/>
    <property type="molecule type" value="Genomic_DNA"/>
</dbReference>
<keyword evidence="3 10" id="KW-0812">Transmembrane</keyword>
<comment type="function">
    <text evidence="8 10 11">Involved in peptidoglycan biosynthesis. Transports lipid-linked peptidoglycan precursors from the inner to the outer leaflet of the cytoplasmic membrane.</text>
</comment>
<comment type="caution">
    <text evidence="12">The sequence shown here is derived from an EMBL/GenBank/DDBJ whole genome shotgun (WGS) entry which is preliminary data.</text>
</comment>
<evidence type="ECO:0000256" key="5">
    <source>
        <dbReference type="ARBA" id="ARBA00022984"/>
    </source>
</evidence>
<keyword evidence="10 11" id="KW-0813">Transport</keyword>
<dbReference type="GO" id="GO:0071555">
    <property type="term" value="P:cell wall organization"/>
    <property type="evidence" value="ECO:0007669"/>
    <property type="project" value="UniProtKB-UniRule"/>
</dbReference>
<dbReference type="Pfam" id="PF03023">
    <property type="entry name" value="MurJ"/>
    <property type="match status" value="1"/>
</dbReference>
<evidence type="ECO:0000256" key="7">
    <source>
        <dbReference type="ARBA" id="ARBA00023136"/>
    </source>
</evidence>
<comment type="pathway">
    <text evidence="10">Cell wall biogenesis; peptidoglycan biosynthesis.</text>
</comment>
<comment type="similarity">
    <text evidence="9 10 11">Belongs to the MurJ/MviN family.</text>
</comment>
<feature type="transmembrane region" description="Helical" evidence="10">
    <location>
        <begin position="165"/>
        <end position="186"/>
    </location>
</feature>
<comment type="subcellular location">
    <subcellularLocation>
        <location evidence="1 10">Cell membrane</location>
        <topology evidence="1 10">Multi-pass membrane protein</topology>
    </subcellularLocation>
</comment>
<dbReference type="HAMAP" id="MF_02078">
    <property type="entry name" value="MurJ_MviN"/>
    <property type="match status" value="1"/>
</dbReference>
<feature type="transmembrane region" description="Helical" evidence="10">
    <location>
        <begin position="479"/>
        <end position="498"/>
    </location>
</feature>
<reference evidence="12" key="1">
    <citation type="submission" date="2006-05" db="EMBL/GenBank/DDBJ databases">
        <title>Annotation of the draft genome assembly of Desulfuromonas acetoxidans DSM 684.</title>
        <authorList>
            <consortium name="US DOE Joint Genome Institute (JGI-ORNL)"/>
            <person name="Larimer F."/>
            <person name="Land M."/>
            <person name="Hauser L."/>
        </authorList>
    </citation>
    <scope>NUCLEOTIDE SEQUENCE [LARGE SCALE GENOMIC DNA]</scope>
    <source>
        <strain evidence="12">DSM 684</strain>
    </source>
</reference>
<dbReference type="InterPro" id="IPR004268">
    <property type="entry name" value="MurJ"/>
</dbReference>
<protein>
    <recommendedName>
        <fullName evidence="10">Probable lipid II flippase MurJ</fullName>
    </recommendedName>
</protein>
<dbReference type="PANTHER" id="PTHR47019">
    <property type="entry name" value="LIPID II FLIPPASE MURJ"/>
    <property type="match status" value="1"/>
</dbReference>
<dbReference type="RefSeq" id="WP_006001883.1">
    <property type="nucleotide sequence ID" value="NZ_AAEW02000015.1"/>
</dbReference>
<feature type="transmembrane region" description="Helical" evidence="10">
    <location>
        <begin position="7"/>
        <end position="24"/>
    </location>
</feature>
<keyword evidence="5 10" id="KW-0573">Peptidoglycan synthesis</keyword>
<feature type="transmembrane region" description="Helical" evidence="10">
    <location>
        <begin position="313"/>
        <end position="338"/>
    </location>
</feature>
<dbReference type="CDD" id="cd13123">
    <property type="entry name" value="MATE_MurJ_like"/>
    <property type="match status" value="1"/>
</dbReference>
<reference evidence="12" key="2">
    <citation type="submission" date="2006-05" db="EMBL/GenBank/DDBJ databases">
        <title>Sequencing of the draft genome and assembly of Desulfuromonas acetoxidans DSM 684.</title>
        <authorList>
            <consortium name="US DOE Joint Genome Institute (JGI-PGF)"/>
            <person name="Copeland A."/>
            <person name="Lucas S."/>
            <person name="Lapidus A."/>
            <person name="Barry K."/>
            <person name="Detter J.C."/>
            <person name="Glavina del Rio T."/>
            <person name="Hammon N."/>
            <person name="Israni S."/>
            <person name="Dalin E."/>
            <person name="Tice H."/>
            <person name="Bruce D."/>
            <person name="Pitluck S."/>
            <person name="Richardson P."/>
        </authorList>
    </citation>
    <scope>NUCLEOTIDE SEQUENCE [LARGE SCALE GENOMIC DNA]</scope>
    <source>
        <strain evidence="12">DSM 684</strain>
    </source>
</reference>
<feature type="transmembrane region" description="Helical" evidence="10">
    <location>
        <begin position="412"/>
        <end position="433"/>
    </location>
</feature>
<dbReference type="PIRSF" id="PIRSF002869">
    <property type="entry name" value="MviN"/>
    <property type="match status" value="1"/>
</dbReference>
<dbReference type="GO" id="GO:0008360">
    <property type="term" value="P:regulation of cell shape"/>
    <property type="evidence" value="ECO:0007669"/>
    <property type="project" value="UniProtKB-UniRule"/>
</dbReference>
<proteinExistence type="inferred from homology"/>
<feature type="transmembrane region" description="Helical" evidence="10">
    <location>
        <begin position="138"/>
        <end position="158"/>
    </location>
</feature>
<keyword evidence="4 10" id="KW-0133">Cell shape</keyword>
<dbReference type="PANTHER" id="PTHR47019:SF1">
    <property type="entry name" value="LIPID II FLIPPASE MURJ"/>
    <property type="match status" value="1"/>
</dbReference>
<accession>Q1JXF9</accession>
<feature type="transmembrane region" description="Helical" evidence="10">
    <location>
        <begin position="358"/>
        <end position="381"/>
    </location>
</feature>
<feature type="transmembrane region" description="Helical" evidence="10">
    <location>
        <begin position="388"/>
        <end position="406"/>
    </location>
</feature>
<dbReference type="GO" id="GO:0005886">
    <property type="term" value="C:plasma membrane"/>
    <property type="evidence" value="ECO:0007669"/>
    <property type="project" value="UniProtKB-SubCell"/>
</dbReference>
<evidence type="ECO:0000256" key="8">
    <source>
        <dbReference type="ARBA" id="ARBA00060041"/>
    </source>
</evidence>
<keyword evidence="10 11" id="KW-0961">Cell wall biogenesis/degradation</keyword>
<dbReference type="InterPro" id="IPR051050">
    <property type="entry name" value="Lipid_II_flippase_MurJ/MviN"/>
</dbReference>
<dbReference type="UniPathway" id="UPA00219"/>
<organism evidence="12 13">
    <name type="scientific">Desulfuromonas acetoxidans (strain DSM 684 / 11070)</name>
    <dbReference type="NCBI Taxonomy" id="281689"/>
    <lineage>
        <taxon>Bacteria</taxon>
        <taxon>Pseudomonadati</taxon>
        <taxon>Thermodesulfobacteriota</taxon>
        <taxon>Desulfuromonadia</taxon>
        <taxon>Desulfuromonadales</taxon>
        <taxon>Desulfuromonadaceae</taxon>
        <taxon>Desulfuromonas</taxon>
    </lineage>
</organism>
<evidence type="ECO:0000256" key="11">
    <source>
        <dbReference type="PIRNR" id="PIRNR002869"/>
    </source>
</evidence>
<evidence type="ECO:0000256" key="10">
    <source>
        <dbReference type="HAMAP-Rule" id="MF_02078"/>
    </source>
</evidence>
<sequence length="521" mass="56593">MSEQRKITLAAGILSLATLISRFAGLARDMVIATLFGAGLGSDAFFMAFTIPNLLRRFFAEGSLTAAFVPTFSQVREQQGEQAAQRVMVLCWSLLATVMVVVTMLGIVLAPGLVQMIAHGFGEIAGKLELTVSLTRIMFPYIFFVSLLALLTGVLNVYGHYFVPAISPLVLNLAMISSALLLHHRFVMPIEALAWGVITGGVLQLTMTLPVLRRYGLRLGWQWNWHDSTVRRIILLMVPGIAGVAIYQINVVVTRLLSSFLEQGSVSYLYYGQRLFEFPQGIFIVSLAQAVLPTMSRQAAAGEVDEVKRSLRYALSLIVLVTLPAGVGLIVCAEPIFSQLFMQGAFGFADVQQTALALAAYAPGLVFVGISRVIVPTFYALQDTRTPVWISFWTLLANVAFGLLLMGQFQHIGLAAALTLSSVVNSVILLVMLRRKIGRLGLKALWVTNLKALLACAVMAVVVDRVLLLGEWSAGLTPVNAMILSGSIVGGVASYLLVGRLVKIAELKELQAIVQRKLRRG</sequence>
<dbReference type="OrthoDB" id="9786339at2"/>
<feature type="transmembrane region" description="Helical" evidence="10">
    <location>
        <begin position="233"/>
        <end position="253"/>
    </location>
</feature>
<feature type="transmembrane region" description="Helical" evidence="10">
    <location>
        <begin position="30"/>
        <end position="51"/>
    </location>
</feature>
<name>Q1JXF9_DESA6</name>
<feature type="transmembrane region" description="Helical" evidence="10">
    <location>
        <begin position="273"/>
        <end position="292"/>
    </location>
</feature>
<dbReference type="PRINTS" id="PR01806">
    <property type="entry name" value="VIRFACTRMVIN"/>
</dbReference>
<gene>
    <name evidence="10" type="primary">murJ</name>
    <name evidence="12" type="ORF">Dace_0781</name>
</gene>
<evidence type="ECO:0000313" key="13">
    <source>
        <dbReference type="Proteomes" id="UP000005695"/>
    </source>
</evidence>
<evidence type="ECO:0000256" key="2">
    <source>
        <dbReference type="ARBA" id="ARBA00022475"/>
    </source>
</evidence>
<evidence type="ECO:0000256" key="4">
    <source>
        <dbReference type="ARBA" id="ARBA00022960"/>
    </source>
</evidence>
<feature type="transmembrane region" description="Helical" evidence="10">
    <location>
        <begin position="89"/>
        <end position="118"/>
    </location>
</feature>
<evidence type="ECO:0000313" key="12">
    <source>
        <dbReference type="EMBL" id="EAT15003.1"/>
    </source>
</evidence>
<evidence type="ECO:0000256" key="1">
    <source>
        <dbReference type="ARBA" id="ARBA00004651"/>
    </source>
</evidence>
<feature type="transmembrane region" description="Helical" evidence="10">
    <location>
        <begin position="192"/>
        <end position="212"/>
    </location>
</feature>